<feature type="compositionally biased region" description="Polar residues" evidence="1">
    <location>
        <begin position="849"/>
        <end position="858"/>
    </location>
</feature>
<proteinExistence type="predicted"/>
<evidence type="ECO:0000313" key="4">
    <source>
        <dbReference type="Proteomes" id="UP000279259"/>
    </source>
</evidence>
<feature type="region of interest" description="Disordered" evidence="1">
    <location>
        <begin position="642"/>
        <end position="672"/>
    </location>
</feature>
<feature type="region of interest" description="Disordered" evidence="1">
    <location>
        <begin position="710"/>
        <end position="953"/>
    </location>
</feature>
<keyword evidence="2" id="KW-0812">Transmembrane</keyword>
<name>A0A427XRJ6_9TREE</name>
<evidence type="ECO:0000256" key="2">
    <source>
        <dbReference type="SAM" id="Phobius"/>
    </source>
</evidence>
<dbReference type="STRING" id="1890683.A0A427XRJ6"/>
<dbReference type="Proteomes" id="UP000279259">
    <property type="component" value="Unassembled WGS sequence"/>
</dbReference>
<protein>
    <submittedName>
        <fullName evidence="3">Uncharacterized protein</fullName>
    </submittedName>
</protein>
<organism evidence="3 4">
    <name type="scientific">Saitozyma podzolica</name>
    <dbReference type="NCBI Taxonomy" id="1890683"/>
    <lineage>
        <taxon>Eukaryota</taxon>
        <taxon>Fungi</taxon>
        <taxon>Dikarya</taxon>
        <taxon>Basidiomycota</taxon>
        <taxon>Agaricomycotina</taxon>
        <taxon>Tremellomycetes</taxon>
        <taxon>Tremellales</taxon>
        <taxon>Trimorphomycetaceae</taxon>
        <taxon>Saitozyma</taxon>
    </lineage>
</organism>
<feature type="compositionally biased region" description="Polar residues" evidence="1">
    <location>
        <begin position="747"/>
        <end position="760"/>
    </location>
</feature>
<keyword evidence="2" id="KW-0472">Membrane</keyword>
<feature type="region of interest" description="Disordered" evidence="1">
    <location>
        <begin position="241"/>
        <end position="284"/>
    </location>
</feature>
<feature type="region of interest" description="Disordered" evidence="1">
    <location>
        <begin position="38"/>
        <end position="84"/>
    </location>
</feature>
<feature type="compositionally biased region" description="Basic and acidic residues" evidence="1">
    <location>
        <begin position="133"/>
        <end position="142"/>
    </location>
</feature>
<feature type="transmembrane region" description="Helical" evidence="2">
    <location>
        <begin position="599"/>
        <end position="627"/>
    </location>
</feature>
<feature type="region of interest" description="Disordered" evidence="1">
    <location>
        <begin position="342"/>
        <end position="365"/>
    </location>
</feature>
<sequence>MALSEQRSSRGLLAALLSDLGPGETWRPVPLPPRLRAMESLRQGHRRTHSSPGGPAKEEGEWHEMRRRTMSGPALPGDGVGEREPVESTAVYPAVEGVPTTAQPEQTARDPAVIATGAAAAVPQSFGTSFRQRDDTQGELVDHSPSPVFPMSTVPSPRPPDINSPSQRPVLSSPPYRPSPPELRITKPSLSPSDLELPTATTLFPVSSFDGRARGVHPFAAAQAARLPSGGVDTAGMFQGGKQSAPAPVSMPVPDKGKGRALGERPAEGRQQTPRRGYIGPGGIVSRLASKSSLRRLGPSNILPDPTSDPFARLPPTPISPPLLTPTSTTLLRPAPIGPTLITDTHRFASPTSRLPSPSPSRMSPGFARGTAPGAPLGGVDKEEGYVEIPRFKKRELNLNIVRTGGVWQRLAWIGLWIVWPFNALLGMFFDVNVIYTLVQCTIHPSLETNDGGSWAFATSAYAVCWAISTCAVWMGWEVYYEFWRRWRLPRPAIEPIYLSLPASLHLSLLSFPHFTFLAHIRLSPLHTPFARDIIPETAHSLVQLAPGLLPLVPRAAIAIVLLVAFSDPSANLQSPYGGTDWSNLRDTHFFQTDGALTAYAHGVLLAFAACVLFRLVIVLVSAAVLWSFSARPLGGIFASKPRISSPTTPRTPKKSRASIVPHDPSTTMSPRKDWLASENEFDWAWRERARSRVQDAFELCMIRRGTGSGSRIALGTPLPPSSPAPPRGEEVTTPTAPIGGGAPTRQPGSGSSITPQDTTPAEAIPKPMTADDFVRSLIAIAPSQSPKKSRSSTNFSTIPAPARPESTIDPLGTKRVSGPNLLTTPPPPPPPPPGFNSSGRPGLGTYSIAINSSTSSHDLFYTPAETPAAGRSRSSGLGGVQGGPPTSYRFQRGGNEDEEDDHDEKETSPTRRLDPGQKRDSAASDEVAGRKRGRGTRQVQIQLSRLDHVPSA</sequence>
<dbReference type="EMBL" id="RSCD01000030">
    <property type="protein sequence ID" value="RSH81460.1"/>
    <property type="molecule type" value="Genomic_DNA"/>
</dbReference>
<comment type="caution">
    <text evidence="3">The sequence shown here is derived from an EMBL/GenBank/DDBJ whole genome shotgun (WGS) entry which is preliminary data.</text>
</comment>
<feature type="compositionally biased region" description="Pro residues" evidence="1">
    <location>
        <begin position="718"/>
        <end position="727"/>
    </location>
</feature>
<evidence type="ECO:0000313" key="3">
    <source>
        <dbReference type="EMBL" id="RSH81460.1"/>
    </source>
</evidence>
<feature type="compositionally biased region" description="Low complexity" evidence="1">
    <location>
        <begin position="642"/>
        <end position="651"/>
    </location>
</feature>
<feature type="transmembrane region" description="Helical" evidence="2">
    <location>
        <begin position="455"/>
        <end position="477"/>
    </location>
</feature>
<dbReference type="OrthoDB" id="2575061at2759"/>
<reference evidence="3 4" key="1">
    <citation type="submission" date="2018-11" db="EMBL/GenBank/DDBJ databases">
        <title>Genome sequence of Saitozyma podzolica DSM 27192.</title>
        <authorList>
            <person name="Aliyu H."/>
            <person name="Gorte O."/>
            <person name="Ochsenreither K."/>
        </authorList>
    </citation>
    <scope>NUCLEOTIDE SEQUENCE [LARGE SCALE GENOMIC DNA]</scope>
    <source>
        <strain evidence="3 4">DSM 27192</strain>
    </source>
</reference>
<accession>A0A427XRJ6</accession>
<keyword evidence="2" id="KW-1133">Transmembrane helix</keyword>
<feature type="compositionally biased region" description="Basic and acidic residues" evidence="1">
    <location>
        <begin position="255"/>
        <end position="268"/>
    </location>
</feature>
<keyword evidence="4" id="KW-1185">Reference proteome</keyword>
<dbReference type="AlphaFoldDB" id="A0A427XRJ6"/>
<feature type="compositionally biased region" description="Polar residues" evidence="1">
    <location>
        <begin position="783"/>
        <end position="798"/>
    </location>
</feature>
<feature type="compositionally biased region" description="Low complexity" evidence="1">
    <location>
        <begin position="350"/>
        <end position="365"/>
    </location>
</feature>
<feature type="region of interest" description="Disordered" evidence="1">
    <location>
        <begin position="133"/>
        <end position="196"/>
    </location>
</feature>
<gene>
    <name evidence="3" type="ORF">EHS25_006817</name>
</gene>
<evidence type="ECO:0000256" key="1">
    <source>
        <dbReference type="SAM" id="MobiDB-lite"/>
    </source>
</evidence>
<feature type="compositionally biased region" description="Basic and acidic residues" evidence="1">
    <location>
        <begin position="905"/>
        <end position="923"/>
    </location>
</feature>
<feature type="compositionally biased region" description="Pro residues" evidence="1">
    <location>
        <begin position="825"/>
        <end position="835"/>
    </location>
</feature>